<dbReference type="EMBL" id="MRVG01000010">
    <property type="protein sequence ID" value="PMB65596.1"/>
    <property type="molecule type" value="Genomic_DNA"/>
</dbReference>
<proteinExistence type="predicted"/>
<reference evidence="1 2" key="1">
    <citation type="journal article" date="2016" name="Appl. Microbiol. Biotechnol.">
        <title>Characterization of T-DNA insertion mutants with decreased virulence in the entomopathogenic fungus Beauveria bassiana JEF-007.</title>
        <authorList>
            <person name="Kim S."/>
            <person name="Lee S.J."/>
            <person name="Nai Y.S."/>
            <person name="Yu J.S."/>
            <person name="Lee M.R."/>
            <person name="Yang Y.T."/>
            <person name="Kim J.S."/>
        </authorList>
    </citation>
    <scope>NUCLEOTIDE SEQUENCE [LARGE SCALE GENOMIC DNA]</scope>
    <source>
        <strain evidence="1 2">JEF-007</strain>
    </source>
</reference>
<sequence>MTLTAACMRVCEGRVEFWRLTAPTKPKHIQAGLVDYCGSCNPVPVKSAALPRVLYRRGLVGDVQVYIFGLVEAVAA</sequence>
<comment type="caution">
    <text evidence="1">The sequence shown here is derived from an EMBL/GenBank/DDBJ whole genome shotgun (WGS) entry which is preliminary data.</text>
</comment>
<protein>
    <submittedName>
        <fullName evidence="1">Uncharacterized protein</fullName>
    </submittedName>
</protein>
<dbReference type="Proteomes" id="UP000235728">
    <property type="component" value="Unassembled WGS sequence"/>
</dbReference>
<accession>A0A2N6NEE0</accession>
<gene>
    <name evidence="1" type="ORF">BM221_008957</name>
</gene>
<evidence type="ECO:0000313" key="2">
    <source>
        <dbReference type="Proteomes" id="UP000235728"/>
    </source>
</evidence>
<name>A0A2N6NEE0_BEABA</name>
<dbReference type="AlphaFoldDB" id="A0A2N6NEE0"/>
<evidence type="ECO:0000313" key="1">
    <source>
        <dbReference type="EMBL" id="PMB65596.1"/>
    </source>
</evidence>
<organism evidence="1 2">
    <name type="scientific">Beauveria bassiana</name>
    <name type="common">White muscardine disease fungus</name>
    <name type="synonym">Tritirachium shiotae</name>
    <dbReference type="NCBI Taxonomy" id="176275"/>
    <lineage>
        <taxon>Eukaryota</taxon>
        <taxon>Fungi</taxon>
        <taxon>Dikarya</taxon>
        <taxon>Ascomycota</taxon>
        <taxon>Pezizomycotina</taxon>
        <taxon>Sordariomycetes</taxon>
        <taxon>Hypocreomycetidae</taxon>
        <taxon>Hypocreales</taxon>
        <taxon>Cordycipitaceae</taxon>
        <taxon>Beauveria</taxon>
    </lineage>
</organism>